<organism evidence="1 2">
    <name type="scientific">Streptomyces indiaensis</name>
    <dbReference type="NCBI Taxonomy" id="284033"/>
    <lineage>
        <taxon>Bacteria</taxon>
        <taxon>Bacillati</taxon>
        <taxon>Actinomycetota</taxon>
        <taxon>Actinomycetes</taxon>
        <taxon>Kitasatosporales</taxon>
        <taxon>Streptomycetaceae</taxon>
        <taxon>Streptomyces</taxon>
    </lineage>
</organism>
<name>A0ABP5R955_9ACTN</name>
<evidence type="ECO:0000313" key="2">
    <source>
        <dbReference type="Proteomes" id="UP001501474"/>
    </source>
</evidence>
<dbReference type="RefSeq" id="WP_234849406.1">
    <property type="nucleotide sequence ID" value="NZ_BAAART010000163.1"/>
</dbReference>
<dbReference type="Proteomes" id="UP001501474">
    <property type="component" value="Unassembled WGS sequence"/>
</dbReference>
<comment type="caution">
    <text evidence="1">The sequence shown here is derived from an EMBL/GenBank/DDBJ whole genome shotgun (WGS) entry which is preliminary data.</text>
</comment>
<keyword evidence="2" id="KW-1185">Reference proteome</keyword>
<reference evidence="2" key="1">
    <citation type="journal article" date="2019" name="Int. J. Syst. Evol. Microbiol.">
        <title>The Global Catalogue of Microorganisms (GCM) 10K type strain sequencing project: providing services to taxonomists for standard genome sequencing and annotation.</title>
        <authorList>
            <consortium name="The Broad Institute Genomics Platform"/>
            <consortium name="The Broad Institute Genome Sequencing Center for Infectious Disease"/>
            <person name="Wu L."/>
            <person name="Ma J."/>
        </authorList>
    </citation>
    <scope>NUCLEOTIDE SEQUENCE [LARGE SCALE GENOMIC DNA]</scope>
    <source>
        <strain evidence="2">JCM 3053</strain>
    </source>
</reference>
<gene>
    <name evidence="1" type="ORF">GCM10010104_60090</name>
</gene>
<sequence>MADHSSEARNYVHLADQELAQVTDPGQRATAYALIALTHAVLSAGEDVSKVSSTLWEMEDVFRS</sequence>
<proteinExistence type="predicted"/>
<dbReference type="EMBL" id="BAAART010000163">
    <property type="protein sequence ID" value="GAA2255043.1"/>
    <property type="molecule type" value="Genomic_DNA"/>
</dbReference>
<evidence type="ECO:0000313" key="1">
    <source>
        <dbReference type="EMBL" id="GAA2255043.1"/>
    </source>
</evidence>
<protein>
    <submittedName>
        <fullName evidence="1">Uncharacterized protein</fullName>
    </submittedName>
</protein>
<accession>A0ABP5R955</accession>